<accession>A0A1F2P5P3</accession>
<dbReference type="Proteomes" id="UP000885936">
    <property type="component" value="Unassembled WGS sequence"/>
</dbReference>
<dbReference type="AlphaFoldDB" id="A0A1F2P5P3"/>
<dbReference type="Proteomes" id="UP000885863">
    <property type="component" value="Unassembled WGS sequence"/>
</dbReference>
<dbReference type="Proteomes" id="UP000185779">
    <property type="component" value="Unassembled WGS sequence"/>
</dbReference>
<sequence>MSEVKKLKLKIKSEGKRAKSEEELTAGARKVIEQLYSDPTPEREDGLDRIYSKEELEGYDEFMKRFGIDDPLVGIREFHRRYGDIINNPQRREILKTLVDAERTFDDICAMTGIDRVELERQLLMLDFCVDKFTKDGKTYYKLTKIGSIIKKF</sequence>
<dbReference type="EMBL" id="DRIE01000008">
    <property type="protein sequence ID" value="HEC56359.1"/>
    <property type="molecule type" value="Genomic_DNA"/>
</dbReference>
<proteinExistence type="predicted"/>
<reference evidence="3 4" key="1">
    <citation type="submission" date="2016-05" db="EMBL/GenBank/DDBJ databases">
        <title>Microbial consortia oxidize butane by reversing methanogenesis.</title>
        <authorList>
            <person name="Laso-Perez R."/>
            <person name="Richter M."/>
            <person name="Wegener G."/>
            <person name="Musat F."/>
        </authorList>
    </citation>
    <scope>NUCLEOTIDE SEQUENCE [LARGE SCALE GENOMIC DNA]</scope>
    <source>
        <strain evidence="3">BOX1</strain>
    </source>
</reference>
<reference evidence="1" key="2">
    <citation type="journal article" date="2020" name="mSystems">
        <title>Genome- and Community-Level Interaction Insights into Carbon Utilization and Element Cycling Functions of Hydrothermarchaeota in Hydrothermal Sediment.</title>
        <authorList>
            <person name="Zhou Z."/>
            <person name="Liu Y."/>
            <person name="Xu W."/>
            <person name="Pan J."/>
            <person name="Luo Z.H."/>
            <person name="Li M."/>
        </authorList>
    </citation>
    <scope>NUCLEOTIDE SEQUENCE [LARGE SCALE GENOMIC DNA]</scope>
    <source>
        <strain evidence="1">HyVt-185</strain>
        <strain evidence="2">HyVt-386</strain>
    </source>
</reference>
<protein>
    <submittedName>
        <fullName evidence="3">Uncharacterized protein</fullName>
    </submittedName>
</protein>
<evidence type="ECO:0000313" key="4">
    <source>
        <dbReference type="Proteomes" id="UP000185779"/>
    </source>
</evidence>
<dbReference type="InterPro" id="IPR036388">
    <property type="entry name" value="WH-like_DNA-bd_sf"/>
</dbReference>
<keyword evidence="4" id="KW-1185">Reference proteome</keyword>
<comment type="caution">
    <text evidence="3">The sequence shown here is derived from an EMBL/GenBank/DDBJ whole genome shotgun (WGS) entry which is preliminary data.</text>
</comment>
<dbReference type="Gene3D" id="1.10.10.10">
    <property type="entry name" value="Winged helix-like DNA-binding domain superfamily/Winged helix DNA-binding domain"/>
    <property type="match status" value="1"/>
</dbReference>
<gene>
    <name evidence="1" type="ORF">ENG09_06315</name>
    <name evidence="2" type="ORF">ENI32_00495</name>
    <name evidence="3" type="ORF">SBU_000624</name>
</gene>
<name>A0A1F2P5P3_9EURY</name>
<dbReference type="EMBL" id="LYOR01000002">
    <property type="protein sequence ID" value="OFV66657.1"/>
    <property type="molecule type" value="Genomic_DNA"/>
</dbReference>
<dbReference type="EMBL" id="DQZR01000263">
    <property type="protein sequence ID" value="HDM36838.1"/>
    <property type="molecule type" value="Genomic_DNA"/>
</dbReference>
<organism evidence="3 4">
    <name type="scientific">Candidatus Syntropharchaeum butanivorans</name>
    <dbReference type="NCBI Taxonomy" id="1839936"/>
    <lineage>
        <taxon>Archaea</taxon>
        <taxon>Methanobacteriati</taxon>
        <taxon>Methanobacteriota</taxon>
        <taxon>Stenosarchaea group</taxon>
        <taxon>Methanomicrobia</taxon>
        <taxon>Methanosarcinales</taxon>
        <taxon>ANME-2 cluster</taxon>
        <taxon>Candidatus Syntropharchaeum</taxon>
    </lineage>
</organism>
<evidence type="ECO:0000313" key="3">
    <source>
        <dbReference type="EMBL" id="OFV66657.1"/>
    </source>
</evidence>
<evidence type="ECO:0000313" key="2">
    <source>
        <dbReference type="EMBL" id="HEC56359.1"/>
    </source>
</evidence>
<dbReference type="STRING" id="1839936.SBU_000624"/>
<evidence type="ECO:0000313" key="1">
    <source>
        <dbReference type="EMBL" id="HDM36838.1"/>
    </source>
</evidence>